<gene>
    <name evidence="1" type="primary">crr</name>
    <name evidence="1" type="ORF">BUCICUMA2628_039</name>
</gene>
<organism evidence="1 2">
    <name type="scientific">Buchnera aphidicola</name>
    <name type="common">Cinara cuneomaculata</name>
    <dbReference type="NCBI Taxonomy" id="1660040"/>
    <lineage>
        <taxon>Bacteria</taxon>
        <taxon>Pseudomonadati</taxon>
        <taxon>Pseudomonadota</taxon>
        <taxon>Gammaproteobacteria</taxon>
        <taxon>Enterobacterales</taxon>
        <taxon>Erwiniaceae</taxon>
        <taxon>Buchnera</taxon>
    </lineage>
</organism>
<dbReference type="Proteomes" id="UP000294404">
    <property type="component" value="Chromosome"/>
</dbReference>
<evidence type="ECO:0000313" key="2">
    <source>
        <dbReference type="Proteomes" id="UP000294404"/>
    </source>
</evidence>
<reference evidence="1 2" key="1">
    <citation type="submission" date="2019-02" db="EMBL/GenBank/DDBJ databases">
        <authorList>
            <person name="Manzano-Marin A."/>
            <person name="Manzano-Marin A."/>
        </authorList>
    </citation>
    <scope>NUCLEOTIDE SEQUENCE [LARGE SCALE GENOMIC DNA]</scope>
    <source>
        <strain evidence="1 2">BuCicuneomaculata</strain>
    </source>
</reference>
<dbReference type="EMBL" id="LR217695">
    <property type="protein sequence ID" value="VFP78022.1"/>
    <property type="molecule type" value="Genomic_DNA"/>
</dbReference>
<protein>
    <submittedName>
        <fullName evidence="1">PTS system glucose-specific EIIA component</fullName>
    </submittedName>
</protein>
<dbReference type="Gene3D" id="2.70.70.10">
    <property type="entry name" value="Glucose Permease (Domain IIA)"/>
    <property type="match status" value="1"/>
</dbReference>
<dbReference type="SUPFAM" id="SSF51261">
    <property type="entry name" value="Duplicated hybrid motif"/>
    <property type="match status" value="1"/>
</dbReference>
<evidence type="ECO:0000313" key="1">
    <source>
        <dbReference type="EMBL" id="VFP78022.1"/>
    </source>
</evidence>
<dbReference type="InterPro" id="IPR011055">
    <property type="entry name" value="Dup_hybrid_motif"/>
</dbReference>
<accession>A0A451CXP6</accession>
<name>A0A451CXP6_9GAMM</name>
<proteinExistence type="predicted"/>
<dbReference type="AlphaFoldDB" id="A0A451CXP6"/>
<sequence>MKKKIYIVSPTTGVIQTIYETKNFFIYKKKIIINSKKNIIVSPSNGKIKNDFSKKINFIIQYDPNIHILITNKFKKNTYKKINIIPTNLNNYNICTGEIIFMINYLNNNKHNYEYQTIIEIYSTKKIKKTKNSLIQVQAGTTILSSI</sequence>